<feature type="transmembrane region" description="Helical" evidence="1">
    <location>
        <begin position="94"/>
        <end position="117"/>
    </location>
</feature>
<gene>
    <name evidence="2" type="ORF">ACFYKX_10295</name>
</gene>
<dbReference type="EMBL" id="JBIACK010000004">
    <property type="protein sequence ID" value="MFE8701007.1"/>
    <property type="molecule type" value="Genomic_DNA"/>
</dbReference>
<reference evidence="2 3" key="1">
    <citation type="submission" date="2024-08" db="EMBL/GenBank/DDBJ databases">
        <title>Two novel Cytobacillus novel species.</title>
        <authorList>
            <person name="Liu G."/>
        </authorList>
    </citation>
    <scope>NUCLEOTIDE SEQUENCE [LARGE SCALE GENOMIC DNA]</scope>
    <source>
        <strain evidence="2 3">FJAT-54145</strain>
    </source>
</reference>
<dbReference type="RefSeq" id="WP_389360747.1">
    <property type="nucleotide sequence ID" value="NZ_JBIACK010000004.1"/>
</dbReference>
<keyword evidence="3" id="KW-1185">Reference proteome</keyword>
<proteinExistence type="predicted"/>
<organism evidence="2 3">
    <name type="scientific">Cytobacillus spartinae</name>
    <dbReference type="NCBI Taxonomy" id="3299023"/>
    <lineage>
        <taxon>Bacteria</taxon>
        <taxon>Bacillati</taxon>
        <taxon>Bacillota</taxon>
        <taxon>Bacilli</taxon>
        <taxon>Bacillales</taxon>
        <taxon>Bacillaceae</taxon>
        <taxon>Cytobacillus</taxon>
    </lineage>
</organism>
<keyword evidence="1" id="KW-0472">Membrane</keyword>
<feature type="transmembrane region" description="Helical" evidence="1">
    <location>
        <begin position="138"/>
        <end position="160"/>
    </location>
</feature>
<sequence>MFRKEIRYSIPTFLNKEEPSVLKTLEKVDFLLEEVRKEVWTLPPKQQFASKRMLIKTASIAISILVMTTTPTFAASSSLMTVGSVLPPDVEKTLALIQAICLGLVAGVSTICMMLAGGMKIIGLKEKGNSWSKDILKGLIQVISAPVLIWLVVTILRGILSPLPGYQPF</sequence>
<name>A0ABW6K9Z0_9BACI</name>
<evidence type="ECO:0000313" key="3">
    <source>
        <dbReference type="Proteomes" id="UP001601059"/>
    </source>
</evidence>
<comment type="caution">
    <text evidence="2">The sequence shown here is derived from an EMBL/GenBank/DDBJ whole genome shotgun (WGS) entry which is preliminary data.</text>
</comment>
<feature type="transmembrane region" description="Helical" evidence="1">
    <location>
        <begin position="53"/>
        <end position="74"/>
    </location>
</feature>
<evidence type="ECO:0000313" key="2">
    <source>
        <dbReference type="EMBL" id="MFE8701007.1"/>
    </source>
</evidence>
<evidence type="ECO:0008006" key="4">
    <source>
        <dbReference type="Google" id="ProtNLM"/>
    </source>
</evidence>
<dbReference type="Proteomes" id="UP001601059">
    <property type="component" value="Unassembled WGS sequence"/>
</dbReference>
<evidence type="ECO:0000256" key="1">
    <source>
        <dbReference type="SAM" id="Phobius"/>
    </source>
</evidence>
<protein>
    <recommendedName>
        <fullName evidence="4">Yip1 domain-containing protein</fullName>
    </recommendedName>
</protein>
<keyword evidence="1" id="KW-0812">Transmembrane</keyword>
<accession>A0ABW6K9Z0</accession>
<keyword evidence="1" id="KW-1133">Transmembrane helix</keyword>